<feature type="region of interest" description="Disordered" evidence="1">
    <location>
        <begin position="455"/>
        <end position="536"/>
    </location>
</feature>
<evidence type="ECO:0000313" key="2">
    <source>
        <dbReference type="EMBL" id="KTB03897.1"/>
    </source>
</evidence>
<comment type="caution">
    <text evidence="2">The sequence shown here is derived from an EMBL/GenBank/DDBJ whole genome shotgun (WGS) entry which is preliminary data.</text>
</comment>
<gene>
    <name evidence="2" type="ORF">AO440_000237</name>
</gene>
<accession>A0A0W0EFM5</accession>
<dbReference type="EMBL" id="LLZZ01000118">
    <property type="protein sequence ID" value="KTB03897.1"/>
    <property type="molecule type" value="Genomic_DNA"/>
</dbReference>
<dbReference type="VEuPathDB" id="FungiDB:B1J91_B01771g"/>
<feature type="compositionally biased region" description="Polar residues" evidence="1">
    <location>
        <begin position="482"/>
        <end position="495"/>
    </location>
</feature>
<name>A0A0W0EFM5_CANGB</name>
<dbReference type="VEuPathDB" id="FungiDB:GW608_B01595"/>
<reference evidence="2 3" key="1">
    <citation type="submission" date="2015-10" db="EMBL/GenBank/DDBJ databases">
        <title>Draft genomes sequences of Candida glabrata isolates 1A, 1B, 2A, 2B, 3A and 3B.</title>
        <authorList>
            <person name="Haavelsrud O.E."/>
            <person name="Gaustad P."/>
        </authorList>
    </citation>
    <scope>NUCLEOTIDE SEQUENCE [LARGE SCALE GENOMIC DNA]</scope>
    <source>
        <strain evidence="2">910700640</strain>
    </source>
</reference>
<evidence type="ECO:0000256" key="1">
    <source>
        <dbReference type="SAM" id="MobiDB-lite"/>
    </source>
</evidence>
<dbReference type="VEuPathDB" id="FungiDB:GWK60_B01595"/>
<dbReference type="Proteomes" id="UP000054886">
    <property type="component" value="Unassembled WGS sequence"/>
</dbReference>
<organism evidence="2 3">
    <name type="scientific">Candida glabrata</name>
    <name type="common">Yeast</name>
    <name type="synonym">Torulopsis glabrata</name>
    <dbReference type="NCBI Taxonomy" id="5478"/>
    <lineage>
        <taxon>Eukaryota</taxon>
        <taxon>Fungi</taxon>
        <taxon>Dikarya</taxon>
        <taxon>Ascomycota</taxon>
        <taxon>Saccharomycotina</taxon>
        <taxon>Saccharomycetes</taxon>
        <taxon>Saccharomycetales</taxon>
        <taxon>Saccharomycetaceae</taxon>
        <taxon>Nakaseomyces</taxon>
    </lineage>
</organism>
<feature type="compositionally biased region" description="Basic residues" evidence="1">
    <location>
        <begin position="524"/>
        <end position="536"/>
    </location>
</feature>
<dbReference type="AlphaFoldDB" id="A0A0W0EFM5"/>
<sequence>MVKSAKKTGTQDVDAIMKMNGTNLPSERPKFDIDGFRATKRRPAGTSNMSSTELELYNKFVMPALDETYEDYLVGEDSTIDVDFLKRGEKDMRRFAEGLAGKLTQETYTLLMNNNLTMETVMKAMNIWPPNAAETKYSNLIKRFYKDKEGNIRDAKVDNNIVLEPDKLFNLILTAHLKNGHLKTAVLFQCLREVYANCTRDFVQTALFYCNRCNPDRYIKPIEKVRHRNINEELLPLERVHIEVFAPFEKEEGDIKQEDSQNPYIKIEGKYSHVFYCRDFRTRYVWCFPLKNMKFKTLVDNIATFFMTVLYDPPIFVESSTIDRDDLKEIFELLASKYGLKLGLGFANFTKFHAQGIKRFKTHLHRAKSECADDWLMCLKQGTYSANRVIERQLGKASNILFTELMGQFERDMRKKKLKYIEQSFSENIKTYPKSGGCIFIEHVQDYEKTMESIDRTGTYKSGRKADQLPAEDTPTSHEPVANTTAVNNRSTKANKLNGPNLRKRTKEITEIPMSDSDDDEPKSKRKTRSRTKTRR</sequence>
<proteinExistence type="predicted"/>
<protein>
    <submittedName>
        <fullName evidence="2">DNA replication fork-blocking protein FOB1</fullName>
    </submittedName>
</protein>
<dbReference type="VEuPathDB" id="FungiDB:GVI51_B01639"/>
<dbReference type="VEuPathDB" id="FungiDB:CAGL0B01771g"/>
<evidence type="ECO:0000313" key="3">
    <source>
        <dbReference type="Proteomes" id="UP000054886"/>
    </source>
</evidence>